<dbReference type="KEGG" id="pcor:KS4_32700"/>
<accession>A0A517YY80</accession>
<sequence>MEVSLLDGKEGMENMGEISTRRSDLIKSDAAGMGEGNGDGVGDIGRFGEIWEIALGLDGELHL</sequence>
<organism evidence="1 2">
    <name type="scientific">Poriferisphaera corsica</name>
    <dbReference type="NCBI Taxonomy" id="2528020"/>
    <lineage>
        <taxon>Bacteria</taxon>
        <taxon>Pseudomonadati</taxon>
        <taxon>Planctomycetota</taxon>
        <taxon>Phycisphaerae</taxon>
        <taxon>Phycisphaerales</taxon>
        <taxon>Phycisphaeraceae</taxon>
        <taxon>Poriferisphaera</taxon>
    </lineage>
</organism>
<gene>
    <name evidence="1" type="ORF">KS4_32700</name>
</gene>
<keyword evidence="2" id="KW-1185">Reference proteome</keyword>
<dbReference type="Proteomes" id="UP000317369">
    <property type="component" value="Chromosome"/>
</dbReference>
<dbReference type="AlphaFoldDB" id="A0A517YY80"/>
<proteinExistence type="predicted"/>
<reference evidence="1 2" key="1">
    <citation type="submission" date="2019-02" db="EMBL/GenBank/DDBJ databases">
        <title>Deep-cultivation of Planctomycetes and their phenomic and genomic characterization uncovers novel biology.</title>
        <authorList>
            <person name="Wiegand S."/>
            <person name="Jogler M."/>
            <person name="Boedeker C."/>
            <person name="Pinto D."/>
            <person name="Vollmers J."/>
            <person name="Rivas-Marin E."/>
            <person name="Kohn T."/>
            <person name="Peeters S.H."/>
            <person name="Heuer A."/>
            <person name="Rast P."/>
            <person name="Oberbeckmann S."/>
            <person name="Bunk B."/>
            <person name="Jeske O."/>
            <person name="Meyerdierks A."/>
            <person name="Storesund J.E."/>
            <person name="Kallscheuer N."/>
            <person name="Luecker S."/>
            <person name="Lage O.M."/>
            <person name="Pohl T."/>
            <person name="Merkel B.J."/>
            <person name="Hornburger P."/>
            <person name="Mueller R.-W."/>
            <person name="Bruemmer F."/>
            <person name="Labrenz M."/>
            <person name="Spormann A.M."/>
            <person name="Op den Camp H."/>
            <person name="Overmann J."/>
            <person name="Amann R."/>
            <person name="Jetten M.S.M."/>
            <person name="Mascher T."/>
            <person name="Medema M.H."/>
            <person name="Devos D.P."/>
            <person name="Kaster A.-K."/>
            <person name="Ovreas L."/>
            <person name="Rohde M."/>
            <person name="Galperin M.Y."/>
            <person name="Jogler C."/>
        </authorList>
    </citation>
    <scope>NUCLEOTIDE SEQUENCE [LARGE SCALE GENOMIC DNA]</scope>
    <source>
        <strain evidence="1 2">KS4</strain>
    </source>
</reference>
<evidence type="ECO:0000313" key="2">
    <source>
        <dbReference type="Proteomes" id="UP000317369"/>
    </source>
</evidence>
<name>A0A517YY80_9BACT</name>
<evidence type="ECO:0000313" key="1">
    <source>
        <dbReference type="EMBL" id="QDU35190.1"/>
    </source>
</evidence>
<protein>
    <submittedName>
        <fullName evidence="1">Uncharacterized protein</fullName>
    </submittedName>
</protein>
<dbReference type="EMBL" id="CP036425">
    <property type="protein sequence ID" value="QDU35190.1"/>
    <property type="molecule type" value="Genomic_DNA"/>
</dbReference>